<sequence>MWVRRGAEGNEALAGEDQAEIARVMLSLLTCAVAVQAKLTGHQVALPMGLNLLMVTSGGVLPVHFEHWCLGVPAPSLAATFERRVSTITVGDVLVKLEHACHRASFLRKWCRFEQEAAAAAACSW</sequence>
<reference evidence="1 2" key="1">
    <citation type="submission" date="2013-08" db="EMBL/GenBank/DDBJ databases">
        <title>The genome sequence of Knoellia aerolata.</title>
        <authorList>
            <person name="Zhu W."/>
            <person name="Wang G."/>
        </authorList>
    </citation>
    <scope>NUCLEOTIDE SEQUENCE [LARGE SCALE GENOMIC DNA]</scope>
    <source>
        <strain evidence="1 2">DSM 18566</strain>
    </source>
</reference>
<dbReference type="Proteomes" id="UP000030013">
    <property type="component" value="Unassembled WGS sequence"/>
</dbReference>
<comment type="caution">
    <text evidence="1">The sequence shown here is derived from an EMBL/GenBank/DDBJ whole genome shotgun (WGS) entry which is preliminary data.</text>
</comment>
<evidence type="ECO:0000313" key="2">
    <source>
        <dbReference type="Proteomes" id="UP000030013"/>
    </source>
</evidence>
<dbReference type="EMBL" id="AVPL01000025">
    <property type="protein sequence ID" value="KGN41044.1"/>
    <property type="molecule type" value="Genomic_DNA"/>
</dbReference>
<name>A0A0A0JWK7_9MICO</name>
<evidence type="ECO:0000313" key="1">
    <source>
        <dbReference type="EMBL" id="KGN41044.1"/>
    </source>
</evidence>
<organism evidence="1 2">
    <name type="scientific">Knoellia aerolata DSM 18566</name>
    <dbReference type="NCBI Taxonomy" id="1385519"/>
    <lineage>
        <taxon>Bacteria</taxon>
        <taxon>Bacillati</taxon>
        <taxon>Actinomycetota</taxon>
        <taxon>Actinomycetes</taxon>
        <taxon>Micrococcales</taxon>
        <taxon>Intrasporangiaceae</taxon>
        <taxon>Knoellia</taxon>
    </lineage>
</organism>
<protein>
    <submittedName>
        <fullName evidence="1">Uncharacterized protein</fullName>
    </submittedName>
</protein>
<dbReference type="AlphaFoldDB" id="A0A0A0JWK7"/>
<gene>
    <name evidence="1" type="ORF">N801_09695</name>
</gene>
<proteinExistence type="predicted"/>
<accession>A0A0A0JWK7</accession>
<keyword evidence="2" id="KW-1185">Reference proteome</keyword>